<organism evidence="4 5">
    <name type="scientific">Methylobacterium pseudosasicola</name>
    <dbReference type="NCBI Taxonomy" id="582667"/>
    <lineage>
        <taxon>Bacteria</taxon>
        <taxon>Pseudomonadati</taxon>
        <taxon>Pseudomonadota</taxon>
        <taxon>Alphaproteobacteria</taxon>
        <taxon>Hyphomicrobiales</taxon>
        <taxon>Methylobacteriaceae</taxon>
        <taxon>Methylobacterium</taxon>
    </lineage>
</organism>
<accession>A0A1I4LS53</accession>
<evidence type="ECO:0000256" key="3">
    <source>
        <dbReference type="SAM" id="MobiDB-lite"/>
    </source>
</evidence>
<name>A0A1I4LS53_9HYPH</name>
<dbReference type="SUPFAM" id="SSF51161">
    <property type="entry name" value="Trimeric LpxA-like enzymes"/>
    <property type="match status" value="1"/>
</dbReference>
<dbReference type="GO" id="GO:0016740">
    <property type="term" value="F:transferase activity"/>
    <property type="evidence" value="ECO:0007669"/>
    <property type="project" value="UniProtKB-KW"/>
</dbReference>
<dbReference type="PANTHER" id="PTHR42811">
    <property type="entry name" value="SERINE ACETYLTRANSFERASE"/>
    <property type="match status" value="1"/>
</dbReference>
<dbReference type="AlphaFoldDB" id="A0A1I4LS53"/>
<evidence type="ECO:0000256" key="2">
    <source>
        <dbReference type="ARBA" id="ARBA00022737"/>
    </source>
</evidence>
<dbReference type="InterPro" id="IPR018357">
    <property type="entry name" value="Hexapep_transf_CS"/>
</dbReference>
<keyword evidence="5" id="KW-1185">Reference proteome</keyword>
<dbReference type="PROSITE" id="PS00101">
    <property type="entry name" value="HEXAPEP_TRANSFERASES"/>
    <property type="match status" value="1"/>
</dbReference>
<evidence type="ECO:0000313" key="5">
    <source>
        <dbReference type="Proteomes" id="UP000199048"/>
    </source>
</evidence>
<proteinExistence type="predicted"/>
<dbReference type="OrthoDB" id="9815592at2"/>
<dbReference type="InterPro" id="IPR011004">
    <property type="entry name" value="Trimer_LpxA-like_sf"/>
</dbReference>
<dbReference type="STRING" id="582667.SAMN05192568_101475"/>
<protein>
    <submittedName>
        <fullName evidence="4">Serine O-acetyltransferase</fullName>
    </submittedName>
</protein>
<dbReference type="Proteomes" id="UP000199048">
    <property type="component" value="Unassembled WGS sequence"/>
</dbReference>
<keyword evidence="2" id="KW-0677">Repeat</keyword>
<evidence type="ECO:0000256" key="1">
    <source>
        <dbReference type="ARBA" id="ARBA00022679"/>
    </source>
</evidence>
<dbReference type="Gene3D" id="2.160.10.10">
    <property type="entry name" value="Hexapeptide repeat proteins"/>
    <property type="match status" value="1"/>
</dbReference>
<gene>
    <name evidence="4" type="ORF">SAMN05192568_101475</name>
</gene>
<dbReference type="RefSeq" id="WP_092041975.1">
    <property type="nucleotide sequence ID" value="NZ_FOTK01000014.1"/>
</dbReference>
<reference evidence="5" key="1">
    <citation type="submission" date="2016-10" db="EMBL/GenBank/DDBJ databases">
        <authorList>
            <person name="Varghese N."/>
            <person name="Submissions S."/>
        </authorList>
    </citation>
    <scope>NUCLEOTIDE SEQUENCE [LARGE SCALE GENOMIC DNA]</scope>
    <source>
        <strain evidence="5">BL36</strain>
    </source>
</reference>
<dbReference type="EMBL" id="FOTK01000014">
    <property type="protein sequence ID" value="SFL93731.1"/>
    <property type="molecule type" value="Genomic_DNA"/>
</dbReference>
<keyword evidence="1 4" id="KW-0808">Transferase</keyword>
<evidence type="ECO:0000313" key="4">
    <source>
        <dbReference type="EMBL" id="SFL93731.1"/>
    </source>
</evidence>
<feature type="region of interest" description="Disordered" evidence="3">
    <location>
        <begin position="1"/>
        <end position="23"/>
    </location>
</feature>
<sequence>MSERAETDARGIPIADASESTGGRRANWAQLRAALAADRAHWERRGQGPAALRRGYHAVWLYRLSRYSHERGWRMAAWLLWLVNGWWTGADIPPSSRIAGGLFLPYPHGAVIAGAVGRDAAFGVQASIGGLLKEPDQDIGGGPGLPVVGDAVVLEAGAIVLGAVHIGDRARLGPRTIILKDVQAGEAVMPQPWRALPGRGGAA</sequence>